<dbReference type="InterPro" id="IPR004117">
    <property type="entry name" value="7tm6_olfct_rcpt"/>
</dbReference>
<sequence length="369" mass="42791">MVRALQTITLMRFLDKDFLVSKSSRVLLCSHEINAMIILCAITVNAIQRRSNVDVVVSSALCVLSVMEIFFKLNRLIYLRKSIARMLELVLNDRTHQQGTMEEMVCHKYHRLARKLVWYTIIQYMLAGASIVVFPGHLRELDRKEPPLGITLPFVDNNQPSWYLVNYIMQSIVIFIIALMFAGLDGPFYIFIAYSAAQLEILINYSQSIGERSKCDEDNRRIIRKIFSVHTRLSSFLGRCSELYRAIYLVQVVSSVLLICVALFHVQYNPSRSHSYGLVCTSVFKMWMFCYTGQLIVSKADEFNIAVTSNCWYALWNRRDLRDILFLQLNAQRHYGFSIGGFGYLCFETFTKIMKTAYSFYAFLQQVMD</sequence>
<protein>
    <submittedName>
        <fullName evidence="10">Uncharacterized protein</fullName>
    </submittedName>
</protein>
<keyword evidence="11" id="KW-1185">Reference proteome</keyword>
<dbReference type="Proteomes" id="UP000069272">
    <property type="component" value="Chromosome 2L"/>
</dbReference>
<dbReference type="GO" id="GO:0004984">
    <property type="term" value="F:olfactory receptor activity"/>
    <property type="evidence" value="ECO:0007669"/>
    <property type="project" value="InterPro"/>
</dbReference>
<keyword evidence="6" id="KW-1133">Transmembrane helix</keyword>
<evidence type="ECO:0000256" key="5">
    <source>
        <dbReference type="ARBA" id="ARBA00022725"/>
    </source>
</evidence>
<evidence type="ECO:0000256" key="9">
    <source>
        <dbReference type="ARBA" id="ARBA00023224"/>
    </source>
</evidence>
<evidence type="ECO:0000313" key="10">
    <source>
        <dbReference type="EnsemblMetazoa" id="AALB001491-PA"/>
    </source>
</evidence>
<keyword evidence="8" id="KW-0675">Receptor</keyword>
<dbReference type="EnsemblMetazoa" id="AALB001491-RA">
    <property type="protein sequence ID" value="AALB001491-PA"/>
    <property type="gene ID" value="AALB001491"/>
</dbReference>
<keyword evidence="3" id="KW-0716">Sensory transduction</keyword>
<dbReference type="STRING" id="7167.A0A182F4V0"/>
<dbReference type="PANTHER" id="PTHR21137:SF35">
    <property type="entry name" value="ODORANT RECEPTOR 19A-RELATED"/>
    <property type="match status" value="1"/>
</dbReference>
<evidence type="ECO:0000256" key="7">
    <source>
        <dbReference type="ARBA" id="ARBA00023136"/>
    </source>
</evidence>
<dbReference type="VEuPathDB" id="VectorBase:AALB20_033144"/>
<evidence type="ECO:0000256" key="2">
    <source>
        <dbReference type="ARBA" id="ARBA00022475"/>
    </source>
</evidence>
<evidence type="ECO:0000256" key="1">
    <source>
        <dbReference type="ARBA" id="ARBA00004651"/>
    </source>
</evidence>
<evidence type="ECO:0000256" key="6">
    <source>
        <dbReference type="ARBA" id="ARBA00022989"/>
    </source>
</evidence>
<dbReference type="Pfam" id="PF02949">
    <property type="entry name" value="7tm_6"/>
    <property type="match status" value="1"/>
</dbReference>
<dbReference type="AlphaFoldDB" id="A0A182F4V0"/>
<proteinExistence type="predicted"/>
<reference evidence="10 11" key="1">
    <citation type="journal article" date="2017" name="G3 (Bethesda)">
        <title>The Physical Genome Mapping of Anopheles albimanus Corrected Scaffold Misassemblies and Identified Interarm Rearrangements in Genus Anopheles.</title>
        <authorList>
            <person name="Artemov G.N."/>
            <person name="Peery A.N."/>
            <person name="Jiang X."/>
            <person name="Tu Z."/>
            <person name="Stegniy V.N."/>
            <person name="Sharakhova M.V."/>
            <person name="Sharakhov I.V."/>
        </authorList>
    </citation>
    <scope>NUCLEOTIDE SEQUENCE [LARGE SCALE GENOMIC DNA]</scope>
    <source>
        <strain evidence="10 11">ALBI9_A</strain>
    </source>
</reference>
<keyword evidence="2" id="KW-1003">Cell membrane</keyword>
<keyword evidence="9" id="KW-0807">Transducer</keyword>
<dbReference type="GO" id="GO:0005549">
    <property type="term" value="F:odorant binding"/>
    <property type="evidence" value="ECO:0007669"/>
    <property type="project" value="InterPro"/>
</dbReference>
<comment type="subcellular location">
    <subcellularLocation>
        <location evidence="1">Cell membrane</location>
        <topology evidence="1">Multi-pass membrane protein</topology>
    </subcellularLocation>
</comment>
<evidence type="ECO:0000256" key="4">
    <source>
        <dbReference type="ARBA" id="ARBA00022692"/>
    </source>
</evidence>
<evidence type="ECO:0000313" key="11">
    <source>
        <dbReference type="Proteomes" id="UP000069272"/>
    </source>
</evidence>
<dbReference type="PANTHER" id="PTHR21137">
    <property type="entry name" value="ODORANT RECEPTOR"/>
    <property type="match status" value="1"/>
</dbReference>
<organism evidence="10 11">
    <name type="scientific">Anopheles albimanus</name>
    <name type="common">New world malaria mosquito</name>
    <dbReference type="NCBI Taxonomy" id="7167"/>
    <lineage>
        <taxon>Eukaryota</taxon>
        <taxon>Metazoa</taxon>
        <taxon>Ecdysozoa</taxon>
        <taxon>Arthropoda</taxon>
        <taxon>Hexapoda</taxon>
        <taxon>Insecta</taxon>
        <taxon>Pterygota</taxon>
        <taxon>Neoptera</taxon>
        <taxon>Endopterygota</taxon>
        <taxon>Diptera</taxon>
        <taxon>Nematocera</taxon>
        <taxon>Culicoidea</taxon>
        <taxon>Culicidae</taxon>
        <taxon>Anophelinae</taxon>
        <taxon>Anopheles</taxon>
    </lineage>
</organism>
<name>A0A182F4V0_ANOAL</name>
<keyword evidence="7" id="KW-0472">Membrane</keyword>
<dbReference type="GO" id="GO:0005886">
    <property type="term" value="C:plasma membrane"/>
    <property type="evidence" value="ECO:0007669"/>
    <property type="project" value="UniProtKB-SubCell"/>
</dbReference>
<evidence type="ECO:0000256" key="3">
    <source>
        <dbReference type="ARBA" id="ARBA00022606"/>
    </source>
</evidence>
<accession>A0A182F4V0</accession>
<keyword evidence="5" id="KW-0552">Olfaction</keyword>
<dbReference type="VEuPathDB" id="VectorBase:AALB001491"/>
<dbReference type="GO" id="GO:0007165">
    <property type="term" value="P:signal transduction"/>
    <property type="evidence" value="ECO:0007669"/>
    <property type="project" value="UniProtKB-KW"/>
</dbReference>
<reference evidence="10" key="2">
    <citation type="submission" date="2022-08" db="UniProtKB">
        <authorList>
            <consortium name="EnsemblMetazoa"/>
        </authorList>
    </citation>
    <scope>IDENTIFICATION</scope>
    <source>
        <strain evidence="10">STECLA/ALBI9_A</strain>
    </source>
</reference>
<keyword evidence="4" id="KW-0812">Transmembrane</keyword>
<evidence type="ECO:0000256" key="8">
    <source>
        <dbReference type="ARBA" id="ARBA00023170"/>
    </source>
</evidence>